<organism evidence="7 8">
    <name type="scientific">Polyangium spumosum</name>
    <dbReference type="NCBI Taxonomy" id="889282"/>
    <lineage>
        <taxon>Bacteria</taxon>
        <taxon>Pseudomonadati</taxon>
        <taxon>Myxococcota</taxon>
        <taxon>Polyangia</taxon>
        <taxon>Polyangiales</taxon>
        <taxon>Polyangiaceae</taxon>
        <taxon>Polyangium</taxon>
    </lineage>
</organism>
<evidence type="ECO:0000259" key="5">
    <source>
        <dbReference type="Pfam" id="PF04717"/>
    </source>
</evidence>
<dbReference type="Gene3D" id="2.30.110.50">
    <property type="match status" value="1"/>
</dbReference>
<dbReference type="Gene3D" id="3.55.50.10">
    <property type="entry name" value="Baseplate protein-like domains"/>
    <property type="match status" value="1"/>
</dbReference>
<evidence type="ECO:0000313" key="7">
    <source>
        <dbReference type="EMBL" id="MRG98052.1"/>
    </source>
</evidence>
<dbReference type="AlphaFoldDB" id="A0A6N7Q0S4"/>
<dbReference type="NCBIfam" id="TIGR03361">
    <property type="entry name" value="VI_Rhs_Vgr"/>
    <property type="match status" value="1"/>
</dbReference>
<evidence type="ECO:0000256" key="2">
    <source>
        <dbReference type="ARBA" id="ARBA00005558"/>
    </source>
</evidence>
<comment type="caution">
    <text evidence="7">The sequence shown here is derived from an EMBL/GenBank/DDBJ whole genome shotgun (WGS) entry which is preliminary data.</text>
</comment>
<accession>A0A6N7Q0S4</accession>
<dbReference type="PANTHER" id="PTHR32305:SF15">
    <property type="entry name" value="PROTEIN RHSA-RELATED"/>
    <property type="match status" value="1"/>
</dbReference>
<dbReference type="PANTHER" id="PTHR32305">
    <property type="match status" value="1"/>
</dbReference>
<dbReference type="GO" id="GO:0005576">
    <property type="term" value="C:extracellular region"/>
    <property type="evidence" value="ECO:0007669"/>
    <property type="project" value="UniProtKB-SubCell"/>
</dbReference>
<dbReference type="InterPro" id="IPR037026">
    <property type="entry name" value="Vgr_OB-fold_dom_sf"/>
</dbReference>
<feature type="domain" description="Gp5/Type VI secretion system Vgr protein OB-fold" evidence="5">
    <location>
        <begin position="482"/>
        <end position="551"/>
    </location>
</feature>
<proteinExistence type="inferred from homology"/>
<dbReference type="SUPFAM" id="SSF69349">
    <property type="entry name" value="Phage fibre proteins"/>
    <property type="match status" value="1"/>
</dbReference>
<dbReference type="Gene3D" id="4.10.220.110">
    <property type="match status" value="1"/>
</dbReference>
<gene>
    <name evidence="7" type="primary">tssI</name>
    <name evidence="7" type="ORF">GF068_40010</name>
</gene>
<comment type="subcellular location">
    <subcellularLocation>
        <location evidence="1">Secreted</location>
    </subcellularLocation>
</comment>
<feature type="domain" description="Gp5/Type VI secretion system Vgr C-terminal trimerisation" evidence="6">
    <location>
        <begin position="569"/>
        <end position="678"/>
    </location>
</feature>
<evidence type="ECO:0000256" key="4">
    <source>
        <dbReference type="SAM" id="MobiDB-lite"/>
    </source>
</evidence>
<dbReference type="InterPro" id="IPR017847">
    <property type="entry name" value="T6SS_RhsGE_Vgr_subset"/>
</dbReference>
<dbReference type="InterPro" id="IPR054030">
    <property type="entry name" value="Gp5_Vgr_C"/>
</dbReference>
<reference evidence="7 8" key="1">
    <citation type="submission" date="2019-10" db="EMBL/GenBank/DDBJ databases">
        <title>A soil myxobacterium in the family Polyangiaceae.</title>
        <authorList>
            <person name="Li Y."/>
            <person name="Wang J."/>
        </authorList>
    </citation>
    <scope>NUCLEOTIDE SEQUENCE [LARGE SCALE GENOMIC DNA]</scope>
    <source>
        <strain evidence="7 8">DSM 14734</strain>
    </source>
</reference>
<evidence type="ECO:0000256" key="1">
    <source>
        <dbReference type="ARBA" id="ARBA00004613"/>
    </source>
</evidence>
<sequence>MATRARRVEKTTCAPTTTRARRGSRSEGRSLMNDVQKFAGATTSKLGAPTLGENARLGFPDLPDVRLSVREFEVEEGISRLFTIRLVCVSPAEDLDLAALVGARAGFELSWRPDRVLRGLCASAELVRVSDDKEGLATYEVVLVPTLWRLSQRVQNRLFQHVTIPEIVRTILGEWKIEHTWRIQEHAYPPLELRTQYGETDLAFVSRLLEEAGISYWFVDEGAEASRLVLGDAPHSGERRAGGPIPFVDDVSLAAPARSDHLTHVRLKEQSRPGRFSTRDYDFLRPRHALFAQADATRAVEHAHEQFHFAPGFGLAENPLLSGRTSQTPVADDLGVARRREEYAQERQKRMLEAASGERRVATYEASVSDLSPGAVFCMGRHPHPELAEDKALLAVRHRMTGTVADTSSWRFEGAAVHASVPFRPPQITPKPRIHGLQTAVVVGPEPSNLAAQVSLPRAVGAVERLAVEGAASADVLVDNTIYVDEHGRVRVQFPWDREHGFDQRSSAWTRVSQGWAGAGYGLFTIPRVGHEVLIAFLDGDPDQPLVVGRVHNAAEPTPYPLPAAKTVSTWKTASSPGGEGANELRFDDAAGAEHVYLQAQKDMDHLVKNDLKQAVGKDATRFVQAHDTHAVGGSRTDFVNLNEARAVGVNKAEFVGMNRTSHVGVDDQTVVGTRWSVTVARGLTNRLVHDLEAIAGNVGDVVRSAATTVLGGIPATPLSVAAESALASLGSALYEGLKSLVEPPNLGFETEPGPPPTTIEVVDRQIKFSTGEASIILDGPNVTISAQGNIVLHAMDHVSVLSEKEVAIGGRSKVAVVSATDDVIVQSSKDLHLNPFASGGGLPKAQRLDPAAPMAIGPEVCAVCGGELVGEDMFRRSCAAMLGALPAGRASSLPTSAGAGGGDGEAFASEARSLQVDLQRHGFKGDIMEHAVDVITRGLDGRSPAYEDVLAWLAEQRHIDRQTHERLRAITPADAAAFSGIYLGWWSQGAEAPAMAVWSWGGAALTPEPIGKCQIDLVIGLPTGARVTFCDRRVLQVFIELMLTGTVRHV</sequence>
<dbReference type="InterPro" id="IPR006533">
    <property type="entry name" value="T6SS_Vgr_RhsGE"/>
</dbReference>
<dbReference type="InterPro" id="IPR006531">
    <property type="entry name" value="Gp5/Vgr_OB"/>
</dbReference>
<dbReference type="Pfam" id="PF05954">
    <property type="entry name" value="Phage_GPD"/>
    <property type="match status" value="1"/>
</dbReference>
<evidence type="ECO:0000256" key="3">
    <source>
        <dbReference type="ARBA" id="ARBA00022525"/>
    </source>
</evidence>
<comment type="similarity">
    <text evidence="2">Belongs to the VgrG protein family.</text>
</comment>
<protein>
    <submittedName>
        <fullName evidence="7">Type VI secretion system tip protein VgrG</fullName>
    </submittedName>
</protein>
<dbReference type="SUPFAM" id="SSF69255">
    <property type="entry name" value="gp5 N-terminal domain-like"/>
    <property type="match status" value="1"/>
</dbReference>
<dbReference type="Pfam" id="PF04717">
    <property type="entry name" value="Phage_base_V"/>
    <property type="match status" value="1"/>
</dbReference>
<dbReference type="Proteomes" id="UP000440224">
    <property type="component" value="Unassembled WGS sequence"/>
</dbReference>
<dbReference type="Pfam" id="PF22178">
    <property type="entry name" value="Gp5_trimer_C"/>
    <property type="match status" value="1"/>
</dbReference>
<dbReference type="InterPro" id="IPR050708">
    <property type="entry name" value="T6SS_VgrG/RHS"/>
</dbReference>
<dbReference type="Gene3D" id="2.40.50.230">
    <property type="entry name" value="Gp5 N-terminal domain"/>
    <property type="match status" value="1"/>
</dbReference>
<evidence type="ECO:0000259" key="6">
    <source>
        <dbReference type="Pfam" id="PF22178"/>
    </source>
</evidence>
<feature type="compositionally biased region" description="Basic and acidic residues" evidence="4">
    <location>
        <begin position="1"/>
        <end position="10"/>
    </location>
</feature>
<dbReference type="NCBIfam" id="TIGR01646">
    <property type="entry name" value="vgr_GE"/>
    <property type="match status" value="2"/>
</dbReference>
<evidence type="ECO:0000313" key="8">
    <source>
        <dbReference type="Proteomes" id="UP000440224"/>
    </source>
</evidence>
<name>A0A6N7Q0S4_9BACT</name>
<dbReference type="SUPFAM" id="SSF69279">
    <property type="entry name" value="Phage tail proteins"/>
    <property type="match status" value="2"/>
</dbReference>
<dbReference type="OrthoDB" id="5482463at2"/>
<keyword evidence="3" id="KW-0964">Secreted</keyword>
<keyword evidence="8" id="KW-1185">Reference proteome</keyword>
<dbReference type="EMBL" id="WJIE01000024">
    <property type="protein sequence ID" value="MRG98052.1"/>
    <property type="molecule type" value="Genomic_DNA"/>
</dbReference>
<feature type="region of interest" description="Disordered" evidence="4">
    <location>
        <begin position="1"/>
        <end position="28"/>
    </location>
</feature>